<name>A0ABD2BUP9_VESMC</name>
<organism evidence="1 2">
    <name type="scientific">Vespula maculifrons</name>
    <name type="common">Eastern yellow jacket</name>
    <name type="synonym">Wasp</name>
    <dbReference type="NCBI Taxonomy" id="7453"/>
    <lineage>
        <taxon>Eukaryota</taxon>
        <taxon>Metazoa</taxon>
        <taxon>Ecdysozoa</taxon>
        <taxon>Arthropoda</taxon>
        <taxon>Hexapoda</taxon>
        <taxon>Insecta</taxon>
        <taxon>Pterygota</taxon>
        <taxon>Neoptera</taxon>
        <taxon>Endopterygota</taxon>
        <taxon>Hymenoptera</taxon>
        <taxon>Apocrita</taxon>
        <taxon>Aculeata</taxon>
        <taxon>Vespoidea</taxon>
        <taxon>Vespidae</taxon>
        <taxon>Vespinae</taxon>
        <taxon>Vespula</taxon>
    </lineage>
</organism>
<keyword evidence="2" id="KW-1185">Reference proteome</keyword>
<evidence type="ECO:0000313" key="2">
    <source>
        <dbReference type="Proteomes" id="UP001607303"/>
    </source>
</evidence>
<accession>A0ABD2BUP9</accession>
<reference evidence="1 2" key="1">
    <citation type="journal article" date="2024" name="Ann. Entomol. Soc. Am.">
        <title>Genomic analyses of the southern and eastern yellowjacket wasps (Hymenoptera: Vespidae) reveal evolutionary signatures of social life.</title>
        <authorList>
            <person name="Catto M.A."/>
            <person name="Caine P.B."/>
            <person name="Orr S.E."/>
            <person name="Hunt B.G."/>
            <person name="Goodisman M.A.D."/>
        </authorList>
    </citation>
    <scope>NUCLEOTIDE SEQUENCE [LARGE SCALE GENOMIC DNA]</scope>
    <source>
        <strain evidence="1">232</strain>
        <tissue evidence="1">Head and thorax</tissue>
    </source>
</reference>
<comment type="caution">
    <text evidence="1">The sequence shown here is derived from an EMBL/GenBank/DDBJ whole genome shotgun (WGS) entry which is preliminary data.</text>
</comment>
<sequence>MKIYLLFDKVSKIKNTVTVSDYKNQLIYPLDIFMDSKWILNISKNCFSSVYSCINFCKIYEFFLYILSIFSNKQSHLITISIIENLYYYHYLVNRSNNLILKYDKILFSYLVQSNRLINRVISIQYKQRLNMCDKKIAFATTCYSENEI</sequence>
<dbReference type="AlphaFoldDB" id="A0ABD2BUP9"/>
<protein>
    <submittedName>
        <fullName evidence="1">Uncharacterized protein</fullName>
    </submittedName>
</protein>
<proteinExistence type="predicted"/>
<dbReference type="EMBL" id="JAYRBN010000066">
    <property type="protein sequence ID" value="KAL2736425.1"/>
    <property type="molecule type" value="Genomic_DNA"/>
</dbReference>
<dbReference type="Proteomes" id="UP001607303">
    <property type="component" value="Unassembled WGS sequence"/>
</dbReference>
<gene>
    <name evidence="1" type="ORF">V1477_012934</name>
</gene>
<evidence type="ECO:0000313" key="1">
    <source>
        <dbReference type="EMBL" id="KAL2736425.1"/>
    </source>
</evidence>